<proteinExistence type="inferred from homology"/>
<dbReference type="AlphaFoldDB" id="A0A0A0Y207"/>
<evidence type="ECO:0000256" key="7">
    <source>
        <dbReference type="ARBA" id="ARBA00022989"/>
    </source>
</evidence>
<evidence type="ECO:0000256" key="6">
    <source>
        <dbReference type="ARBA" id="ARBA00022692"/>
    </source>
</evidence>
<keyword evidence="8 13" id="KW-0297">G-protein coupled receptor</keyword>
<feature type="transmembrane region" description="Helical" evidence="13">
    <location>
        <begin position="111"/>
        <end position="129"/>
    </location>
</feature>
<keyword evidence="5 13" id="KW-0589">Pheromone response</keyword>
<gene>
    <name evidence="15" type="primary">V1R</name>
</gene>
<evidence type="ECO:0000256" key="8">
    <source>
        <dbReference type="ARBA" id="ARBA00023040"/>
    </source>
</evidence>
<sequence length="327" mass="37681">MQGPGSEEEFHSLGFYRMTTGDLTMAMIFFLQTTVGLLGNFYVFYYYLFLYLTGYKLRCTDLILRYLTVANLLVIFSKGIPQTMASFGLTHFLDDFGCKLVFFVHRVGRDVAIGTTCLLTVFQVIMISPGDSRWAQLKIKAPKYVGTSNIFCWVLNIVRSIVVPFHLTDKRNNINITKKIDQDYCYAISYDKITESFYVPLLLSHDGFCLGLMLWASGSMVFILHSHKQRVQYIHRNNLSPRSSPESRATRSILVLAFFFLSLWMLSSIFHMSLSVFNNSSLWLRNTSTLLTLCFPTISPYILMRHDPRVSTLYSAWIWKQNPLNLS</sequence>
<organism evidence="15">
    <name type="scientific">Prionailurus bengalensis</name>
    <name type="common">Leopard cat</name>
    <name type="synonym">Felis bengalensis</name>
    <dbReference type="NCBI Taxonomy" id="37029"/>
    <lineage>
        <taxon>Eukaryota</taxon>
        <taxon>Metazoa</taxon>
        <taxon>Chordata</taxon>
        <taxon>Craniata</taxon>
        <taxon>Vertebrata</taxon>
        <taxon>Euteleostomi</taxon>
        <taxon>Mammalia</taxon>
        <taxon>Eutheria</taxon>
        <taxon>Laurasiatheria</taxon>
        <taxon>Carnivora</taxon>
        <taxon>Feliformia</taxon>
        <taxon>Felidae</taxon>
        <taxon>Felinae</taxon>
        <taxon>Prionailurus</taxon>
    </lineage>
</organism>
<keyword evidence="6 13" id="KW-0812">Transmembrane</keyword>
<evidence type="ECO:0000256" key="3">
    <source>
        <dbReference type="ARBA" id="ARBA00010663"/>
    </source>
</evidence>
<dbReference type="FunFam" id="1.20.1070.10:FF:000033">
    <property type="entry name" value="Vomeronasal type-1 receptor"/>
    <property type="match status" value="1"/>
</dbReference>
<dbReference type="Gene3D" id="1.20.1070.10">
    <property type="entry name" value="Rhodopsin 7-helix transmembrane proteins"/>
    <property type="match status" value="1"/>
</dbReference>
<dbReference type="GO" id="GO:0005886">
    <property type="term" value="C:plasma membrane"/>
    <property type="evidence" value="ECO:0007669"/>
    <property type="project" value="UniProtKB-SubCell"/>
</dbReference>
<evidence type="ECO:0000256" key="13">
    <source>
        <dbReference type="RuleBase" id="RU364061"/>
    </source>
</evidence>
<dbReference type="GO" id="GO:0016503">
    <property type="term" value="F:pheromone receptor activity"/>
    <property type="evidence" value="ECO:0007669"/>
    <property type="project" value="InterPro"/>
</dbReference>
<evidence type="ECO:0000259" key="14">
    <source>
        <dbReference type="PROSITE" id="PS50262"/>
    </source>
</evidence>
<keyword evidence="7 13" id="KW-1133">Transmembrane helix</keyword>
<evidence type="ECO:0000256" key="9">
    <source>
        <dbReference type="ARBA" id="ARBA00023136"/>
    </source>
</evidence>
<dbReference type="InterPro" id="IPR004072">
    <property type="entry name" value="Vmron_rcpt_1"/>
</dbReference>
<evidence type="ECO:0000256" key="11">
    <source>
        <dbReference type="ARBA" id="ARBA00023180"/>
    </source>
</evidence>
<evidence type="ECO:0000256" key="10">
    <source>
        <dbReference type="ARBA" id="ARBA00023170"/>
    </source>
</evidence>
<feature type="transmembrane region" description="Helical" evidence="13">
    <location>
        <begin position="150"/>
        <end position="167"/>
    </location>
</feature>
<accession>A0A0A0Y207</accession>
<evidence type="ECO:0000313" key="15">
    <source>
        <dbReference type="EMBL" id="AIX03307.1"/>
    </source>
</evidence>
<feature type="transmembrane region" description="Helical" evidence="13">
    <location>
        <begin position="25"/>
        <end position="50"/>
    </location>
</feature>
<dbReference type="CDD" id="cd13949">
    <property type="entry name" value="7tm_V1R_pheromone"/>
    <property type="match status" value="1"/>
</dbReference>
<dbReference type="SUPFAM" id="SSF81321">
    <property type="entry name" value="Family A G protein-coupled receptor-like"/>
    <property type="match status" value="1"/>
</dbReference>
<dbReference type="PROSITE" id="PS50262">
    <property type="entry name" value="G_PROTEIN_RECEP_F1_2"/>
    <property type="match status" value="1"/>
</dbReference>
<evidence type="ECO:0000256" key="4">
    <source>
        <dbReference type="ARBA" id="ARBA00022475"/>
    </source>
</evidence>
<keyword evidence="10 13" id="KW-0675">Receptor</keyword>
<keyword evidence="11" id="KW-0325">Glycoprotein</keyword>
<feature type="transmembrane region" description="Helical" evidence="13">
    <location>
        <begin position="252"/>
        <end position="270"/>
    </location>
</feature>
<name>A0A0A0Y207_PRIBE</name>
<evidence type="ECO:0000256" key="2">
    <source>
        <dbReference type="ARBA" id="ARBA00004651"/>
    </source>
</evidence>
<dbReference type="InterPro" id="IPR017452">
    <property type="entry name" value="GPCR_Rhodpsn_7TM"/>
</dbReference>
<evidence type="ECO:0000256" key="12">
    <source>
        <dbReference type="ARBA" id="ARBA00023224"/>
    </source>
</evidence>
<keyword evidence="12 13" id="KW-0807">Transducer</keyword>
<dbReference type="EMBL" id="KJ924413">
    <property type="protein sequence ID" value="AIX03307.1"/>
    <property type="molecule type" value="Genomic_DNA"/>
</dbReference>
<feature type="domain" description="G-protein coupled receptors family 1 profile" evidence="14">
    <location>
        <begin position="39"/>
        <end position="303"/>
    </location>
</feature>
<dbReference type="GO" id="GO:0007606">
    <property type="term" value="P:sensory perception of chemical stimulus"/>
    <property type="evidence" value="ECO:0007669"/>
    <property type="project" value="UniProtKB-ARBA"/>
</dbReference>
<evidence type="ECO:0000256" key="1">
    <source>
        <dbReference type="ARBA" id="ARBA00003878"/>
    </source>
</evidence>
<feature type="transmembrane region" description="Helical" evidence="13">
    <location>
        <begin position="62"/>
        <end position="80"/>
    </location>
</feature>
<comment type="subcellular location">
    <subcellularLocation>
        <location evidence="2 13">Cell membrane</location>
        <topology evidence="2 13">Multi-pass membrane protein</topology>
    </subcellularLocation>
</comment>
<dbReference type="GO" id="GO:0019236">
    <property type="term" value="P:response to pheromone"/>
    <property type="evidence" value="ECO:0007669"/>
    <property type="project" value="UniProtKB-KW"/>
</dbReference>
<dbReference type="PRINTS" id="PR01534">
    <property type="entry name" value="VOMERONASL1R"/>
</dbReference>
<reference evidence="15" key="1">
    <citation type="journal article" date="2014" name="Proc. Natl. Acad. Sci. U.S.A.">
        <title>Comparative analysis of the domestic cat genome reveals genetic signatures underlying feline biology and domestication.</title>
        <authorList>
            <person name="Montague M.J."/>
            <person name="Li G."/>
            <person name="Gandolfi B."/>
            <person name="Khan R."/>
            <person name="Aken B."/>
            <person name="Searle S.M.J."/>
            <person name="Minx P."/>
            <person name="Hillier L."/>
            <person name="Koboldt D.C."/>
            <person name="Davis B.W."/>
            <person name="Driscoll C.A."/>
            <person name="Barr C."/>
            <person name="Blackistone K."/>
            <person name="Quilez J."/>
            <person name="Lorente-Galdos B."/>
            <person name="Marques-Bonet T."/>
            <person name="Alkan C."/>
            <person name="Thomas G.W.C."/>
            <person name="Hahn M.W."/>
            <person name="Menotti-Raymond M."/>
            <person name="O'Brien S.J."/>
            <person name="Wilson R.K."/>
            <person name="Lyons L.A."/>
            <person name="Murphy W.J."/>
            <person name="Warrena W.C."/>
        </authorList>
    </citation>
    <scope>NUCLEOTIDE SEQUENCE</scope>
    <source>
        <strain evidence="15">34</strain>
    </source>
</reference>
<comment type="similarity">
    <text evidence="3 13">Belongs to the G-protein coupled receptor 1 family.</text>
</comment>
<feature type="transmembrane region" description="Helical" evidence="13">
    <location>
        <begin position="202"/>
        <end position="224"/>
    </location>
</feature>
<dbReference type="PANTHER" id="PTHR24062">
    <property type="entry name" value="VOMERONASAL TYPE-1 RECEPTOR"/>
    <property type="match status" value="1"/>
</dbReference>
<evidence type="ECO:0000256" key="5">
    <source>
        <dbReference type="ARBA" id="ARBA00022507"/>
    </source>
</evidence>
<protein>
    <recommendedName>
        <fullName evidence="13">Vomeronasal type-1 receptor</fullName>
    </recommendedName>
</protein>
<dbReference type="Pfam" id="PF03402">
    <property type="entry name" value="V1R"/>
    <property type="match status" value="1"/>
</dbReference>
<comment type="function">
    <text evidence="1">Putative pheromone receptor.</text>
</comment>
<keyword evidence="9 13" id="KW-0472">Membrane</keyword>
<keyword evidence="4 13" id="KW-1003">Cell membrane</keyword>